<evidence type="ECO:0000313" key="15">
    <source>
        <dbReference type="Proteomes" id="UP000886595"/>
    </source>
</evidence>
<evidence type="ECO:0008006" key="16">
    <source>
        <dbReference type="Google" id="ProtNLM"/>
    </source>
</evidence>
<keyword evidence="7" id="KW-1133">Transmembrane helix</keyword>
<keyword evidence="5 11" id="KW-0732">Signal</keyword>
<evidence type="ECO:0000256" key="10">
    <source>
        <dbReference type="ARBA" id="ARBA00023180"/>
    </source>
</evidence>
<keyword evidence="4" id="KW-0812">Transmembrane</keyword>
<evidence type="ECO:0000256" key="1">
    <source>
        <dbReference type="ARBA" id="ARBA00004479"/>
    </source>
</evidence>
<evidence type="ECO:0000313" key="14">
    <source>
        <dbReference type="EMBL" id="KAG2325976.1"/>
    </source>
</evidence>
<dbReference type="GO" id="GO:0030247">
    <property type="term" value="F:polysaccharide binding"/>
    <property type="evidence" value="ECO:0007669"/>
    <property type="project" value="InterPro"/>
</dbReference>
<name>A0A8X7WAE1_BRACI</name>
<gene>
    <name evidence="14" type="ORF">Bca52824_008704</name>
</gene>
<proteinExistence type="predicted"/>
<keyword evidence="10" id="KW-0325">Glycoprotein</keyword>
<organism evidence="14 15">
    <name type="scientific">Brassica carinata</name>
    <name type="common">Ethiopian mustard</name>
    <name type="synonym">Abyssinian cabbage</name>
    <dbReference type="NCBI Taxonomy" id="52824"/>
    <lineage>
        <taxon>Eukaryota</taxon>
        <taxon>Viridiplantae</taxon>
        <taxon>Streptophyta</taxon>
        <taxon>Embryophyta</taxon>
        <taxon>Tracheophyta</taxon>
        <taxon>Spermatophyta</taxon>
        <taxon>Magnoliopsida</taxon>
        <taxon>eudicotyledons</taxon>
        <taxon>Gunneridae</taxon>
        <taxon>Pentapetalae</taxon>
        <taxon>rosids</taxon>
        <taxon>malvids</taxon>
        <taxon>Brassicales</taxon>
        <taxon>Brassicaceae</taxon>
        <taxon>Brassiceae</taxon>
        <taxon>Brassica</taxon>
    </lineage>
</organism>
<feature type="signal peptide" evidence="11">
    <location>
        <begin position="1"/>
        <end position="24"/>
    </location>
</feature>
<evidence type="ECO:0000256" key="4">
    <source>
        <dbReference type="ARBA" id="ARBA00022692"/>
    </source>
</evidence>
<keyword evidence="3" id="KW-0808">Transferase</keyword>
<dbReference type="GO" id="GO:0016020">
    <property type="term" value="C:membrane"/>
    <property type="evidence" value="ECO:0007669"/>
    <property type="project" value="UniProtKB-SubCell"/>
</dbReference>
<dbReference type="PANTHER" id="PTHR33491">
    <property type="entry name" value="OSJNBA0016N04.9 PROTEIN"/>
    <property type="match status" value="1"/>
</dbReference>
<accession>A0A8X7WAE1</accession>
<keyword evidence="8" id="KW-0472">Membrane</keyword>
<keyword evidence="9" id="KW-1015">Disulfide bond</keyword>
<protein>
    <recommendedName>
        <fullName evidence="16">Wall-associated receptor kinase galacturonan-binding domain-containing protein</fullName>
    </recommendedName>
</protein>
<keyword evidence="2" id="KW-0723">Serine/threonine-protein kinase</keyword>
<feature type="chain" id="PRO_5036488804" description="Wall-associated receptor kinase galacturonan-binding domain-containing protein" evidence="11">
    <location>
        <begin position="25"/>
        <end position="320"/>
    </location>
</feature>
<dbReference type="InterPro" id="IPR025287">
    <property type="entry name" value="WAK_GUB"/>
</dbReference>
<evidence type="ECO:0000256" key="2">
    <source>
        <dbReference type="ARBA" id="ARBA00022527"/>
    </source>
</evidence>
<keyword evidence="6" id="KW-0418">Kinase</keyword>
<dbReference type="Proteomes" id="UP000886595">
    <property type="component" value="Unassembled WGS sequence"/>
</dbReference>
<dbReference type="GO" id="GO:0004674">
    <property type="term" value="F:protein serine/threonine kinase activity"/>
    <property type="evidence" value="ECO:0007669"/>
    <property type="project" value="UniProtKB-KW"/>
</dbReference>
<feature type="domain" description="Wall-associated receptor kinase galacturonan-binding" evidence="13">
    <location>
        <begin position="27"/>
        <end position="72"/>
    </location>
</feature>
<keyword evidence="15" id="KW-1185">Reference proteome</keyword>
<comment type="caution">
    <text evidence="14">The sequence shown here is derived from an EMBL/GenBank/DDBJ whole genome shotgun (WGS) entry which is preliminary data.</text>
</comment>
<dbReference type="InterPro" id="IPR013695">
    <property type="entry name" value="WAK"/>
</dbReference>
<dbReference type="EMBL" id="JAAMPC010000002">
    <property type="protein sequence ID" value="KAG2325976.1"/>
    <property type="molecule type" value="Genomic_DNA"/>
</dbReference>
<dbReference type="Pfam" id="PF13947">
    <property type="entry name" value="GUB_WAK_bind"/>
    <property type="match status" value="1"/>
</dbReference>
<evidence type="ECO:0000256" key="9">
    <source>
        <dbReference type="ARBA" id="ARBA00023157"/>
    </source>
</evidence>
<dbReference type="OrthoDB" id="1112445at2759"/>
<evidence type="ECO:0000256" key="8">
    <source>
        <dbReference type="ARBA" id="ARBA00023136"/>
    </source>
</evidence>
<sequence length="320" mass="34837">MSAYNTYFLWILCSLLLLLNLDSADSCPKKCGGIHIPHPFGIGKGCYLNPWYEIKCDHNTSLSVSKKPVPVLAVVDKEVVGIYLEGSIIIKNRITSKGCSSDGEDFESLLNLTGTPFYLSPSNTLIAAGCDNTASLTNIEPSMVGCKSRCGKKNHTPTQDFLEGECFTDYGSDENCTEKSIAKEKFCSGIGCCEASIPGGRQQIVGVRIDNSTTAKGCKVAFLTDENYLLANGSDTQRIHAKGYVTVMLGWFIRMPNSSFFDSLGCLTTKKYNIAKQIEHATTFGIDCTCDYYSSFSTYGRCECTEGYRGNPYVSGGCKG</sequence>
<evidence type="ECO:0000256" key="3">
    <source>
        <dbReference type="ARBA" id="ARBA00022679"/>
    </source>
</evidence>
<reference evidence="14 15" key="1">
    <citation type="submission" date="2020-02" db="EMBL/GenBank/DDBJ databases">
        <authorList>
            <person name="Ma Q."/>
            <person name="Huang Y."/>
            <person name="Song X."/>
            <person name="Pei D."/>
        </authorList>
    </citation>
    <scope>NUCLEOTIDE SEQUENCE [LARGE SCALE GENOMIC DNA]</scope>
    <source>
        <strain evidence="14">Sxm20200214</strain>
        <tissue evidence="14">Leaf</tissue>
    </source>
</reference>
<evidence type="ECO:0000259" key="13">
    <source>
        <dbReference type="Pfam" id="PF13947"/>
    </source>
</evidence>
<evidence type="ECO:0000256" key="7">
    <source>
        <dbReference type="ARBA" id="ARBA00022989"/>
    </source>
</evidence>
<evidence type="ECO:0000256" key="6">
    <source>
        <dbReference type="ARBA" id="ARBA00022777"/>
    </source>
</evidence>
<evidence type="ECO:0000259" key="12">
    <source>
        <dbReference type="Pfam" id="PF08488"/>
    </source>
</evidence>
<comment type="subcellular location">
    <subcellularLocation>
        <location evidence="1">Membrane</location>
        <topology evidence="1">Single-pass type I membrane protein</topology>
    </subcellularLocation>
</comment>
<dbReference type="Pfam" id="PF08488">
    <property type="entry name" value="WAK"/>
    <property type="match status" value="1"/>
</dbReference>
<dbReference type="AlphaFoldDB" id="A0A8X7WAE1"/>
<feature type="domain" description="Wall-associated receptor kinase" evidence="12">
    <location>
        <begin position="184"/>
        <end position="260"/>
    </location>
</feature>
<evidence type="ECO:0000256" key="5">
    <source>
        <dbReference type="ARBA" id="ARBA00022729"/>
    </source>
</evidence>
<evidence type="ECO:0000256" key="11">
    <source>
        <dbReference type="SAM" id="SignalP"/>
    </source>
</evidence>